<protein>
    <recommendedName>
        <fullName evidence="2">DUF2061 domain-containing protein</fullName>
    </recommendedName>
</protein>
<keyword evidence="4" id="KW-1185">Reference proteome</keyword>
<gene>
    <name evidence="3" type="ORF">DKG75_17345</name>
</gene>
<dbReference type="EMBL" id="QGLF01000005">
    <property type="protein sequence ID" value="PWR18751.1"/>
    <property type="molecule type" value="Genomic_DNA"/>
</dbReference>
<comment type="caution">
    <text evidence="3">The sequence shown here is derived from an EMBL/GenBank/DDBJ whole genome shotgun (WGS) entry which is preliminary data.</text>
</comment>
<sequence length="79" mass="8330">MAWDLAKTATFAMLHFGVGFGVTYAFTGSVEIATGVALVEPAVNTVVFFFHERVWKRLGRGSAAGRPAEAAVMGCGHAL</sequence>
<keyword evidence="1" id="KW-0472">Membrane</keyword>
<dbReference type="RefSeq" id="WP_109922440.1">
    <property type="nucleotide sequence ID" value="NZ_QGLF01000005.1"/>
</dbReference>
<accession>A0A317DW47</accession>
<dbReference type="Pfam" id="PF09834">
    <property type="entry name" value="DUF2061"/>
    <property type="match status" value="1"/>
</dbReference>
<evidence type="ECO:0000313" key="3">
    <source>
        <dbReference type="EMBL" id="PWR18751.1"/>
    </source>
</evidence>
<dbReference type="OrthoDB" id="9133582at2"/>
<proteinExistence type="predicted"/>
<evidence type="ECO:0000256" key="1">
    <source>
        <dbReference type="SAM" id="Phobius"/>
    </source>
</evidence>
<evidence type="ECO:0000313" key="4">
    <source>
        <dbReference type="Proteomes" id="UP000246077"/>
    </source>
</evidence>
<dbReference type="InterPro" id="IPR018638">
    <property type="entry name" value="DUF2061_membrane"/>
</dbReference>
<name>A0A317DW47_9PROT</name>
<feature type="transmembrane region" description="Helical" evidence="1">
    <location>
        <begin position="9"/>
        <end position="26"/>
    </location>
</feature>
<keyword evidence="1" id="KW-0812">Transmembrane</keyword>
<dbReference type="Proteomes" id="UP000246077">
    <property type="component" value="Unassembled WGS sequence"/>
</dbReference>
<feature type="transmembrane region" description="Helical" evidence="1">
    <location>
        <begin position="32"/>
        <end position="50"/>
    </location>
</feature>
<evidence type="ECO:0000259" key="2">
    <source>
        <dbReference type="Pfam" id="PF09834"/>
    </source>
</evidence>
<feature type="domain" description="DUF2061" evidence="2">
    <location>
        <begin position="5"/>
        <end position="56"/>
    </location>
</feature>
<dbReference type="AlphaFoldDB" id="A0A317DW47"/>
<reference evidence="4" key="1">
    <citation type="submission" date="2018-05" db="EMBL/GenBank/DDBJ databases">
        <title>Zavarzinia sp. HR-AS.</title>
        <authorList>
            <person name="Lee Y."/>
            <person name="Jeon C.O."/>
        </authorList>
    </citation>
    <scope>NUCLEOTIDE SEQUENCE [LARGE SCALE GENOMIC DNA]</scope>
    <source>
        <strain evidence="4">DSM 1231</strain>
    </source>
</reference>
<organism evidence="3 4">
    <name type="scientific">Zavarzinia compransoris</name>
    <dbReference type="NCBI Taxonomy" id="1264899"/>
    <lineage>
        <taxon>Bacteria</taxon>
        <taxon>Pseudomonadati</taxon>
        <taxon>Pseudomonadota</taxon>
        <taxon>Alphaproteobacteria</taxon>
        <taxon>Rhodospirillales</taxon>
        <taxon>Zavarziniaceae</taxon>
        <taxon>Zavarzinia</taxon>
    </lineage>
</organism>
<keyword evidence="1" id="KW-1133">Transmembrane helix</keyword>